<keyword evidence="3" id="KW-1185">Reference proteome</keyword>
<gene>
    <name evidence="2" type="ORF">RIF29_39513</name>
</gene>
<dbReference type="EMBL" id="JAYWIO010000008">
    <property type="protein sequence ID" value="KAK7244688.1"/>
    <property type="molecule type" value="Genomic_DNA"/>
</dbReference>
<reference evidence="2 3" key="1">
    <citation type="submission" date="2024-01" db="EMBL/GenBank/DDBJ databases">
        <title>The genomes of 5 underutilized Papilionoideae crops provide insights into root nodulation and disease resistanc.</title>
        <authorList>
            <person name="Yuan L."/>
        </authorList>
    </citation>
    <scope>NUCLEOTIDE SEQUENCE [LARGE SCALE GENOMIC DNA]</scope>
    <source>
        <strain evidence="2">ZHUSHIDOU_FW_LH</strain>
        <tissue evidence="2">Leaf</tissue>
    </source>
</reference>
<name>A0AAN9E4D3_CROPI</name>
<accession>A0AAN9E4D3</accession>
<evidence type="ECO:0000313" key="2">
    <source>
        <dbReference type="EMBL" id="KAK7244688.1"/>
    </source>
</evidence>
<proteinExistence type="predicted"/>
<dbReference type="AlphaFoldDB" id="A0AAN9E4D3"/>
<evidence type="ECO:0000313" key="3">
    <source>
        <dbReference type="Proteomes" id="UP001372338"/>
    </source>
</evidence>
<feature type="compositionally biased region" description="Pro residues" evidence="1">
    <location>
        <begin position="38"/>
        <end position="53"/>
    </location>
</feature>
<sequence>MIATMTDPLDRLSPQAAPLCQLPEYLRCTAHPVAAEAPEPPPRPPTAPPPAHPLPKMKWTHCHPNLKGQMRNLNPMKPEELLLRVKLVLLMNPNYQKSRICLMKPLARARAQAQLQLLLAAYLLTRLTPSSPKRNKQKTQKK</sequence>
<dbReference type="Proteomes" id="UP001372338">
    <property type="component" value="Unassembled WGS sequence"/>
</dbReference>
<feature type="region of interest" description="Disordered" evidence="1">
    <location>
        <begin position="33"/>
        <end position="58"/>
    </location>
</feature>
<protein>
    <submittedName>
        <fullName evidence="2">Uncharacterized protein</fullName>
    </submittedName>
</protein>
<organism evidence="2 3">
    <name type="scientific">Crotalaria pallida</name>
    <name type="common">Smooth rattlebox</name>
    <name type="synonym">Crotalaria striata</name>
    <dbReference type="NCBI Taxonomy" id="3830"/>
    <lineage>
        <taxon>Eukaryota</taxon>
        <taxon>Viridiplantae</taxon>
        <taxon>Streptophyta</taxon>
        <taxon>Embryophyta</taxon>
        <taxon>Tracheophyta</taxon>
        <taxon>Spermatophyta</taxon>
        <taxon>Magnoliopsida</taxon>
        <taxon>eudicotyledons</taxon>
        <taxon>Gunneridae</taxon>
        <taxon>Pentapetalae</taxon>
        <taxon>rosids</taxon>
        <taxon>fabids</taxon>
        <taxon>Fabales</taxon>
        <taxon>Fabaceae</taxon>
        <taxon>Papilionoideae</taxon>
        <taxon>50 kb inversion clade</taxon>
        <taxon>genistoids sensu lato</taxon>
        <taxon>core genistoids</taxon>
        <taxon>Crotalarieae</taxon>
        <taxon>Crotalaria</taxon>
    </lineage>
</organism>
<evidence type="ECO:0000256" key="1">
    <source>
        <dbReference type="SAM" id="MobiDB-lite"/>
    </source>
</evidence>
<comment type="caution">
    <text evidence="2">The sequence shown here is derived from an EMBL/GenBank/DDBJ whole genome shotgun (WGS) entry which is preliminary data.</text>
</comment>